<dbReference type="PANTHER" id="PTHR10996:SF178">
    <property type="entry name" value="2-HYDROXYACID DEHYDROGENASE YGL185C-RELATED"/>
    <property type="match status" value="1"/>
</dbReference>
<feature type="domain" description="D-isomer specific 2-hydroxyacid dehydrogenase NAD-binding" evidence="6">
    <location>
        <begin position="105"/>
        <end position="276"/>
    </location>
</feature>
<evidence type="ECO:0000313" key="7">
    <source>
        <dbReference type="EMBL" id="XCC58100.1"/>
    </source>
</evidence>
<dbReference type="GO" id="GO:0005829">
    <property type="term" value="C:cytosol"/>
    <property type="evidence" value="ECO:0007669"/>
    <property type="project" value="TreeGrafter"/>
</dbReference>
<dbReference type="GO" id="GO:0051287">
    <property type="term" value="F:NAD binding"/>
    <property type="evidence" value="ECO:0007669"/>
    <property type="project" value="InterPro"/>
</dbReference>
<protein>
    <submittedName>
        <fullName evidence="7">2-hydroxyacid dehydrogenase</fullName>
    </submittedName>
</protein>
<evidence type="ECO:0000256" key="3">
    <source>
        <dbReference type="ARBA" id="ARBA00023027"/>
    </source>
</evidence>
<feature type="domain" description="D-isomer specific 2-hydroxyacid dehydrogenase catalytic" evidence="5">
    <location>
        <begin position="41"/>
        <end position="307"/>
    </location>
</feature>
<evidence type="ECO:0000259" key="5">
    <source>
        <dbReference type="Pfam" id="PF00389"/>
    </source>
</evidence>
<dbReference type="AlphaFoldDB" id="A0AAU8A3V1"/>
<dbReference type="Pfam" id="PF00389">
    <property type="entry name" value="2-Hacid_dh"/>
    <property type="match status" value="1"/>
</dbReference>
<dbReference type="RefSeq" id="WP_353439260.1">
    <property type="nucleotide sequence ID" value="NZ_CP099959.1"/>
</dbReference>
<keyword evidence="1" id="KW-0521">NADP</keyword>
<keyword evidence="3" id="KW-0520">NAD</keyword>
<dbReference type="Pfam" id="PF02826">
    <property type="entry name" value="2-Hacid_dh_C"/>
    <property type="match status" value="1"/>
</dbReference>
<dbReference type="FunFam" id="3.40.50.720:FF:000213">
    <property type="entry name" value="Putative 2-hydroxyacid dehydrogenase"/>
    <property type="match status" value="1"/>
</dbReference>
<dbReference type="SUPFAM" id="SSF51735">
    <property type="entry name" value="NAD(P)-binding Rossmann-fold domains"/>
    <property type="match status" value="1"/>
</dbReference>
<dbReference type="CDD" id="cd12156">
    <property type="entry name" value="HPPR"/>
    <property type="match status" value="1"/>
</dbReference>
<evidence type="ECO:0000256" key="2">
    <source>
        <dbReference type="ARBA" id="ARBA00023002"/>
    </source>
</evidence>
<accession>A0AAU8A3V1</accession>
<dbReference type="InterPro" id="IPR006140">
    <property type="entry name" value="D-isomer_DH_NAD-bd"/>
</dbReference>
<dbReference type="GO" id="GO:0016618">
    <property type="term" value="F:hydroxypyruvate reductase [NAD(P)H] activity"/>
    <property type="evidence" value="ECO:0007669"/>
    <property type="project" value="TreeGrafter"/>
</dbReference>
<name>A0AAU8A3V1_9BURK</name>
<sequence>MIPVNSVLQVGFFPEIMQLEIDRRLVPVSMLDPKGPVPDRNVKAILTRPSFTINPTLLDQLPEIKMIACCGVGYDNLPLDYLKQRGIIASNTPGVLNDAVCELTIGLLFGLLRKIPEAHQFVLQKTWAAETFPFTTSLAGKKVGIVGMGRIGQELAARLLPFKVEIAYHGPSSKSLPYVFFPSLMDLARESDVLILTCPGGKATEKIINTSILNALGPKGYLINVARGSVVNEDDLISALQNKVIAGAALDVFENEPNPKPAFLSLSNVLLAPHIGSATQETRQAMTNLAIDNLEAFFNHQSLPTPISI</sequence>
<gene>
    <name evidence="7" type="ORF">NKE59_02085</name>
</gene>
<dbReference type="InterPro" id="IPR050223">
    <property type="entry name" value="D-isomer_2-hydroxyacid_DH"/>
</dbReference>
<keyword evidence="2 4" id="KW-0560">Oxidoreductase</keyword>
<dbReference type="InterPro" id="IPR036291">
    <property type="entry name" value="NAD(P)-bd_dom_sf"/>
</dbReference>
<dbReference type="SUPFAM" id="SSF52283">
    <property type="entry name" value="Formate/glycerate dehydrogenase catalytic domain-like"/>
    <property type="match status" value="1"/>
</dbReference>
<dbReference type="PANTHER" id="PTHR10996">
    <property type="entry name" value="2-HYDROXYACID DEHYDROGENASE-RELATED"/>
    <property type="match status" value="1"/>
</dbReference>
<reference evidence="7" key="1">
    <citation type="submission" date="2022-06" db="EMBL/GenBank/DDBJ databases">
        <title>New Polynucleobacter species.</title>
        <authorList>
            <person name="Hahn M.W."/>
        </authorList>
    </citation>
    <scope>NUCLEOTIDE SEQUENCE</scope>
    <source>
        <strain evidence="7">UK-FUSCHL-C3</strain>
    </source>
</reference>
<evidence type="ECO:0000256" key="4">
    <source>
        <dbReference type="RuleBase" id="RU003719"/>
    </source>
</evidence>
<organism evidence="7">
    <name type="scientific">Polynucleobacter sp. UK-FUSCHL-C3</name>
    <dbReference type="NCBI Taxonomy" id="2955208"/>
    <lineage>
        <taxon>Bacteria</taxon>
        <taxon>Pseudomonadati</taxon>
        <taxon>Pseudomonadota</taxon>
        <taxon>Betaproteobacteria</taxon>
        <taxon>Burkholderiales</taxon>
        <taxon>Burkholderiaceae</taxon>
        <taxon>Polynucleobacter</taxon>
    </lineage>
</organism>
<proteinExistence type="inferred from homology"/>
<dbReference type="GO" id="GO:0030267">
    <property type="term" value="F:glyoxylate reductase (NADPH) activity"/>
    <property type="evidence" value="ECO:0007669"/>
    <property type="project" value="TreeGrafter"/>
</dbReference>
<comment type="similarity">
    <text evidence="4">Belongs to the D-isomer specific 2-hydroxyacid dehydrogenase family.</text>
</comment>
<dbReference type="InterPro" id="IPR006139">
    <property type="entry name" value="D-isomer_2_OHA_DH_cat_dom"/>
</dbReference>
<evidence type="ECO:0000256" key="1">
    <source>
        <dbReference type="ARBA" id="ARBA00022857"/>
    </source>
</evidence>
<dbReference type="EMBL" id="CP099959">
    <property type="protein sequence ID" value="XCC58100.1"/>
    <property type="molecule type" value="Genomic_DNA"/>
</dbReference>
<evidence type="ECO:0000259" key="6">
    <source>
        <dbReference type="Pfam" id="PF02826"/>
    </source>
</evidence>
<dbReference type="Gene3D" id="3.40.50.720">
    <property type="entry name" value="NAD(P)-binding Rossmann-like Domain"/>
    <property type="match status" value="2"/>
</dbReference>